<evidence type="ECO:0000256" key="1">
    <source>
        <dbReference type="ARBA" id="ARBA00022617"/>
    </source>
</evidence>
<dbReference type="Pfam" id="PF00173">
    <property type="entry name" value="Cyt-b5"/>
    <property type="match status" value="1"/>
</dbReference>
<keyword evidence="1" id="KW-0349">Heme</keyword>
<proteinExistence type="inferred from homology"/>
<organism evidence="6 7">
    <name type="scientific">Colletotrichum incanum</name>
    <name type="common">Soybean anthracnose fungus</name>
    <dbReference type="NCBI Taxonomy" id="1573173"/>
    <lineage>
        <taxon>Eukaryota</taxon>
        <taxon>Fungi</taxon>
        <taxon>Dikarya</taxon>
        <taxon>Ascomycota</taxon>
        <taxon>Pezizomycotina</taxon>
        <taxon>Sordariomycetes</taxon>
        <taxon>Hypocreomycetidae</taxon>
        <taxon>Glomerellales</taxon>
        <taxon>Glomerellaceae</taxon>
        <taxon>Colletotrichum</taxon>
        <taxon>Colletotrichum spaethianum species complex</taxon>
    </lineage>
</organism>
<evidence type="ECO:0000256" key="2">
    <source>
        <dbReference type="ARBA" id="ARBA00022723"/>
    </source>
</evidence>
<dbReference type="AlphaFoldDB" id="A0A166QRL1"/>
<sequence length="147" mass="17033">LTLLQHDDEMSTIRLTYKQLAERNANGELYLTIHRKIYNCSTFFTEHPGGKDVLLNLKDRDATKAFESVGHSSDAQRILNQLFVGFIQPERLVERTSQQEHSAERFGSIPIVYARNTHTYLKPCVFLALCAIVVYVSYRTEYFGRWT</sequence>
<dbReference type="SUPFAM" id="SSF55856">
    <property type="entry name" value="Cytochrome b5-like heme/steroid binding domain"/>
    <property type="match status" value="1"/>
</dbReference>
<dbReference type="InterPro" id="IPR036400">
    <property type="entry name" value="Cyt_B5-like_heme/steroid_sf"/>
</dbReference>
<reference evidence="6 7" key="1">
    <citation type="submission" date="2015-06" db="EMBL/GenBank/DDBJ databases">
        <title>Survival trade-offs in plant roots during colonization by closely related pathogenic and mutualistic fungi.</title>
        <authorList>
            <person name="Hacquard S."/>
            <person name="Kracher B."/>
            <person name="Hiruma K."/>
            <person name="Weinman A."/>
            <person name="Muench P."/>
            <person name="Garrido Oter R."/>
            <person name="Ver Loren van Themaat E."/>
            <person name="Dallerey J.-F."/>
            <person name="Damm U."/>
            <person name="Henrissat B."/>
            <person name="Lespinet O."/>
            <person name="Thon M."/>
            <person name="Kemen E."/>
            <person name="McHardy A.C."/>
            <person name="Schulze-Lefert P."/>
            <person name="O'Connell R.J."/>
        </authorList>
    </citation>
    <scope>NUCLEOTIDE SEQUENCE [LARGE SCALE GENOMIC DNA]</scope>
    <source>
        <strain evidence="6 7">MAFF 238704</strain>
    </source>
</reference>
<keyword evidence="3" id="KW-0408">Iron</keyword>
<comment type="similarity">
    <text evidence="4">Belongs to the cytochrome b5 family.</text>
</comment>
<evidence type="ECO:0000313" key="7">
    <source>
        <dbReference type="Proteomes" id="UP000076584"/>
    </source>
</evidence>
<dbReference type="STRING" id="1573173.A0A166QRL1"/>
<feature type="non-terminal residue" evidence="6">
    <location>
        <position position="1"/>
    </location>
</feature>
<evidence type="ECO:0000256" key="3">
    <source>
        <dbReference type="ARBA" id="ARBA00023004"/>
    </source>
</evidence>
<evidence type="ECO:0000259" key="5">
    <source>
        <dbReference type="PROSITE" id="PS50255"/>
    </source>
</evidence>
<dbReference type="PROSITE" id="PS50255">
    <property type="entry name" value="CYTOCHROME_B5_2"/>
    <property type="match status" value="1"/>
</dbReference>
<dbReference type="PANTHER" id="PTHR19359:SF14">
    <property type="entry name" value="CYTOCHROME B5 A"/>
    <property type="match status" value="1"/>
</dbReference>
<dbReference type="InterPro" id="IPR001199">
    <property type="entry name" value="Cyt_B5-like_heme/steroid-bd"/>
</dbReference>
<dbReference type="GO" id="GO:0046872">
    <property type="term" value="F:metal ion binding"/>
    <property type="evidence" value="ECO:0007669"/>
    <property type="project" value="UniProtKB-KW"/>
</dbReference>
<dbReference type="InterPro" id="IPR050668">
    <property type="entry name" value="Cytochrome_b5"/>
</dbReference>
<keyword evidence="7" id="KW-1185">Reference proteome</keyword>
<dbReference type="GO" id="GO:0016020">
    <property type="term" value="C:membrane"/>
    <property type="evidence" value="ECO:0007669"/>
    <property type="project" value="TreeGrafter"/>
</dbReference>
<dbReference type="PANTHER" id="PTHR19359">
    <property type="entry name" value="CYTOCHROME B5"/>
    <property type="match status" value="1"/>
</dbReference>
<feature type="domain" description="Cytochrome b5 heme-binding" evidence="5">
    <location>
        <begin position="12"/>
        <end position="88"/>
    </location>
</feature>
<dbReference type="GO" id="GO:0020037">
    <property type="term" value="F:heme binding"/>
    <property type="evidence" value="ECO:0007669"/>
    <property type="project" value="TreeGrafter"/>
</dbReference>
<keyword evidence="2" id="KW-0479">Metal-binding</keyword>
<protein>
    <submittedName>
        <fullName evidence="6">Cytochrome b5</fullName>
    </submittedName>
</protein>
<accession>A0A166QRL1</accession>
<gene>
    <name evidence="6" type="ORF">CI238_13392</name>
</gene>
<evidence type="ECO:0000313" key="6">
    <source>
        <dbReference type="EMBL" id="KZL68266.1"/>
    </source>
</evidence>
<dbReference type="Proteomes" id="UP000076584">
    <property type="component" value="Unassembled WGS sequence"/>
</dbReference>
<dbReference type="PRINTS" id="PR00363">
    <property type="entry name" value="CYTOCHROMEB5"/>
</dbReference>
<comment type="caution">
    <text evidence="6">The sequence shown here is derived from an EMBL/GenBank/DDBJ whole genome shotgun (WGS) entry which is preliminary data.</text>
</comment>
<evidence type="ECO:0000256" key="4">
    <source>
        <dbReference type="ARBA" id="ARBA00038168"/>
    </source>
</evidence>
<dbReference type="SMART" id="SM01117">
    <property type="entry name" value="Cyt-b5"/>
    <property type="match status" value="1"/>
</dbReference>
<dbReference type="EMBL" id="LFIW01002508">
    <property type="protein sequence ID" value="KZL68266.1"/>
    <property type="molecule type" value="Genomic_DNA"/>
</dbReference>
<name>A0A166QRL1_COLIC</name>
<dbReference type="Gene3D" id="3.10.120.10">
    <property type="entry name" value="Cytochrome b5-like heme/steroid binding domain"/>
    <property type="match status" value="1"/>
</dbReference>